<dbReference type="AlphaFoldDB" id="A0A1N6MY14"/>
<reference evidence="2" key="1">
    <citation type="submission" date="2016-12" db="EMBL/GenBank/DDBJ databases">
        <authorList>
            <person name="Gaudriault S."/>
        </authorList>
    </citation>
    <scope>NUCLEOTIDE SEQUENCE [LARGE SCALE GENOMIC DNA]</scope>
    <source>
        <strain evidence="2">HGB1681 (deposited as PTA-6826 in the American Type Culture Collection)</strain>
    </source>
</reference>
<name>A0A1N6MY14_9GAMM</name>
<dbReference type="Proteomes" id="UP000196435">
    <property type="component" value="Unassembled WGS sequence"/>
</dbReference>
<proteinExistence type="predicted"/>
<evidence type="ECO:0000313" key="1">
    <source>
        <dbReference type="EMBL" id="SIP73674.1"/>
    </source>
</evidence>
<accession>A0A1N6MY14</accession>
<sequence>MSCPKVFSNTIQKAYCVQEMPFRQDHNHSVPELEEILLLAAPVWSSLNYYAKMVIYQTILHNF</sequence>
<organism evidence="1 2">
    <name type="scientific">Xenorhabdus innexi</name>
    <dbReference type="NCBI Taxonomy" id="290109"/>
    <lineage>
        <taxon>Bacteria</taxon>
        <taxon>Pseudomonadati</taxon>
        <taxon>Pseudomonadota</taxon>
        <taxon>Gammaproteobacteria</taxon>
        <taxon>Enterobacterales</taxon>
        <taxon>Morganellaceae</taxon>
        <taxon>Xenorhabdus</taxon>
    </lineage>
</organism>
<gene>
    <name evidence="1" type="ORF">XIS1_450028</name>
</gene>
<dbReference type="EMBL" id="FTLG01000187">
    <property type="protein sequence ID" value="SIP73674.1"/>
    <property type="molecule type" value="Genomic_DNA"/>
</dbReference>
<evidence type="ECO:0000313" key="2">
    <source>
        <dbReference type="Proteomes" id="UP000196435"/>
    </source>
</evidence>
<protein>
    <submittedName>
        <fullName evidence="1">Uncharacterized protein</fullName>
    </submittedName>
</protein>